<gene>
    <name evidence="3" type="ORF">KIN20_021056</name>
</gene>
<protein>
    <recommendedName>
        <fullName evidence="2">C3H1-type domain-containing protein</fullName>
    </recommendedName>
</protein>
<dbReference type="GO" id="GO:0008270">
    <property type="term" value="F:zinc ion binding"/>
    <property type="evidence" value="ECO:0007669"/>
    <property type="project" value="UniProtKB-KW"/>
</dbReference>
<evidence type="ECO:0000313" key="3">
    <source>
        <dbReference type="EMBL" id="KAJ1361727.1"/>
    </source>
</evidence>
<feature type="domain" description="C3H1-type" evidence="2">
    <location>
        <begin position="1"/>
        <end position="33"/>
    </location>
</feature>
<evidence type="ECO:0000313" key="4">
    <source>
        <dbReference type="Proteomes" id="UP001196413"/>
    </source>
</evidence>
<dbReference type="EMBL" id="JAHQIW010004259">
    <property type="protein sequence ID" value="KAJ1361727.1"/>
    <property type="molecule type" value="Genomic_DNA"/>
</dbReference>
<accession>A0AAD5MNL7</accession>
<keyword evidence="4" id="KW-1185">Reference proteome</keyword>
<name>A0AAD5MNL7_PARTN</name>
<comment type="caution">
    <text evidence="3">The sequence shown here is derived from an EMBL/GenBank/DDBJ whole genome shotgun (WGS) entry which is preliminary data.</text>
</comment>
<dbReference type="AlphaFoldDB" id="A0AAD5MNL7"/>
<feature type="zinc finger region" description="C3H1-type" evidence="1">
    <location>
        <begin position="1"/>
        <end position="33"/>
    </location>
</feature>
<evidence type="ECO:0000259" key="2">
    <source>
        <dbReference type="PROSITE" id="PS50103"/>
    </source>
</evidence>
<dbReference type="InterPro" id="IPR000571">
    <property type="entry name" value="Znf_CCCH"/>
</dbReference>
<sequence>MAEKQCKYYKEGASSSQGRCPFGNKCFYKHQLPDGSIDPGEEPHSRRKPFLADFIFDNSESSGGEDDDVMLRLEDEEYSTYRNLLRLLRELASSR</sequence>
<keyword evidence="1" id="KW-0863">Zinc-finger</keyword>
<keyword evidence="1" id="KW-0479">Metal-binding</keyword>
<dbReference type="PROSITE" id="PS50103">
    <property type="entry name" value="ZF_C3H1"/>
    <property type="match status" value="1"/>
</dbReference>
<dbReference type="Proteomes" id="UP001196413">
    <property type="component" value="Unassembled WGS sequence"/>
</dbReference>
<keyword evidence="1" id="KW-0862">Zinc</keyword>
<evidence type="ECO:0000256" key="1">
    <source>
        <dbReference type="PROSITE-ProRule" id="PRU00723"/>
    </source>
</evidence>
<reference evidence="3" key="1">
    <citation type="submission" date="2021-06" db="EMBL/GenBank/DDBJ databases">
        <title>Parelaphostrongylus tenuis whole genome reference sequence.</title>
        <authorList>
            <person name="Garwood T.J."/>
            <person name="Larsen P.A."/>
            <person name="Fountain-Jones N.M."/>
            <person name="Garbe J.R."/>
            <person name="Macchietto M.G."/>
            <person name="Kania S.A."/>
            <person name="Gerhold R.W."/>
            <person name="Richards J.E."/>
            <person name="Wolf T.M."/>
        </authorList>
    </citation>
    <scope>NUCLEOTIDE SEQUENCE</scope>
    <source>
        <strain evidence="3">MNPRO001-30</strain>
        <tissue evidence="3">Meninges</tissue>
    </source>
</reference>
<proteinExistence type="predicted"/>
<organism evidence="3 4">
    <name type="scientific">Parelaphostrongylus tenuis</name>
    <name type="common">Meningeal worm</name>
    <dbReference type="NCBI Taxonomy" id="148309"/>
    <lineage>
        <taxon>Eukaryota</taxon>
        <taxon>Metazoa</taxon>
        <taxon>Ecdysozoa</taxon>
        <taxon>Nematoda</taxon>
        <taxon>Chromadorea</taxon>
        <taxon>Rhabditida</taxon>
        <taxon>Rhabditina</taxon>
        <taxon>Rhabditomorpha</taxon>
        <taxon>Strongyloidea</taxon>
        <taxon>Metastrongylidae</taxon>
        <taxon>Parelaphostrongylus</taxon>
    </lineage>
</organism>